<dbReference type="Proteomes" id="UP000198588">
    <property type="component" value="Unassembled WGS sequence"/>
</dbReference>
<proteinExistence type="predicted"/>
<gene>
    <name evidence="1" type="ORF">SAMN02927914_06859</name>
</gene>
<sequence length="59" mass="6734">MGWPRSKPKKGSEQERFEIVRGLYQPKTAVLSQRSKRDKGWQESGSAFYAVRMANCSAI</sequence>
<dbReference type="EMBL" id="FMXM01000099">
    <property type="protein sequence ID" value="SDB00095.1"/>
    <property type="molecule type" value="Genomic_DNA"/>
</dbReference>
<dbReference type="AlphaFoldDB" id="A0A1G5ZZH3"/>
<accession>A0A1G5ZZH3</accession>
<name>A0A1G5ZZH3_9HYPH</name>
<reference evidence="1 2" key="1">
    <citation type="submission" date="2016-10" db="EMBL/GenBank/DDBJ databases">
        <authorList>
            <person name="de Groot N.N."/>
        </authorList>
    </citation>
    <scope>NUCLEOTIDE SEQUENCE [LARGE SCALE GENOMIC DNA]</scope>
    <source>
        <strain evidence="1 2">CGMCC 1.12097</strain>
    </source>
</reference>
<evidence type="ECO:0000313" key="2">
    <source>
        <dbReference type="Proteomes" id="UP000198588"/>
    </source>
</evidence>
<evidence type="ECO:0000313" key="1">
    <source>
        <dbReference type="EMBL" id="SDB00095.1"/>
    </source>
</evidence>
<feature type="non-terminal residue" evidence="1">
    <location>
        <position position="59"/>
    </location>
</feature>
<organism evidence="1 2">
    <name type="scientific">Mesorhizobium qingshengii</name>
    <dbReference type="NCBI Taxonomy" id="1165689"/>
    <lineage>
        <taxon>Bacteria</taxon>
        <taxon>Pseudomonadati</taxon>
        <taxon>Pseudomonadota</taxon>
        <taxon>Alphaproteobacteria</taxon>
        <taxon>Hyphomicrobiales</taxon>
        <taxon>Phyllobacteriaceae</taxon>
        <taxon>Mesorhizobium</taxon>
    </lineage>
</organism>
<protein>
    <submittedName>
        <fullName evidence="1">Uncharacterized protein</fullName>
    </submittedName>
</protein>